<evidence type="ECO:0000256" key="7">
    <source>
        <dbReference type="ARBA" id="ARBA00022741"/>
    </source>
</evidence>
<proteinExistence type="predicted"/>
<keyword evidence="5" id="KW-0812">Transmembrane</keyword>
<dbReference type="Gene3D" id="2.130.10.10">
    <property type="entry name" value="YVTN repeat-like/Quinoprotein amine dehydrogenase"/>
    <property type="match status" value="1"/>
</dbReference>
<dbReference type="EC" id="2.7.11.1" evidence="2"/>
<evidence type="ECO:0000256" key="11">
    <source>
        <dbReference type="ARBA" id="ARBA00022840"/>
    </source>
</evidence>
<dbReference type="InterPro" id="IPR045133">
    <property type="entry name" value="IRE1/2-like"/>
</dbReference>
<keyword evidence="8 24" id="KW-0418">Kinase</keyword>
<dbReference type="STRING" id="214684.Q5KMH4"/>
<evidence type="ECO:0000256" key="19">
    <source>
        <dbReference type="ARBA" id="ARBA00048977"/>
    </source>
</evidence>
<dbReference type="VEuPathDB" id="FungiDB:CNB01690"/>
<feature type="chain" id="PRO_5012090698" description="non-specific serine/threonine protein kinase" evidence="21">
    <location>
        <begin position="16"/>
        <end position="1073"/>
    </location>
</feature>
<dbReference type="PROSITE" id="PS51392">
    <property type="entry name" value="KEN"/>
    <property type="match status" value="1"/>
</dbReference>
<dbReference type="SMART" id="SM00220">
    <property type="entry name" value="S_TKc"/>
    <property type="match status" value="1"/>
</dbReference>
<evidence type="ECO:0000256" key="15">
    <source>
        <dbReference type="ARBA" id="ARBA00023163"/>
    </source>
</evidence>
<dbReference type="InterPro" id="IPR000719">
    <property type="entry name" value="Prot_kinase_dom"/>
</dbReference>
<feature type="domain" description="Protein kinase" evidence="22">
    <location>
        <begin position="646"/>
        <end position="936"/>
    </location>
</feature>
<protein>
    <recommendedName>
        <fullName evidence="2">non-specific serine/threonine protein kinase</fullName>
        <ecNumber evidence="2">2.7.11.1</ecNumber>
    </recommendedName>
</protein>
<evidence type="ECO:0000259" key="22">
    <source>
        <dbReference type="PROSITE" id="PS50011"/>
    </source>
</evidence>
<name>Q5KMH4_CRYD1</name>
<evidence type="ECO:0000256" key="9">
    <source>
        <dbReference type="ARBA" id="ARBA00022801"/>
    </source>
</evidence>
<evidence type="ECO:0000259" key="23">
    <source>
        <dbReference type="PROSITE" id="PS51392"/>
    </source>
</evidence>
<keyword evidence="10" id="KW-0256">Endoplasmic reticulum</keyword>
<evidence type="ECO:0000256" key="10">
    <source>
        <dbReference type="ARBA" id="ARBA00022824"/>
    </source>
</evidence>
<feature type="signal peptide" evidence="21">
    <location>
        <begin position="1"/>
        <end position="15"/>
    </location>
</feature>
<keyword evidence="7" id="KW-0547">Nucleotide-binding</keyword>
<evidence type="ECO:0000256" key="12">
    <source>
        <dbReference type="ARBA" id="ARBA00022989"/>
    </source>
</evidence>
<dbReference type="HOGENOM" id="CLU_004875_2_1_1"/>
<keyword evidence="16" id="KW-0511">Multifunctional enzyme</keyword>
<dbReference type="RefSeq" id="XP_568837.1">
    <property type="nucleotide sequence ID" value="XM_568837.2"/>
</dbReference>
<dbReference type="OrthoDB" id="63989at2759"/>
<dbReference type="InterPro" id="IPR008271">
    <property type="entry name" value="Ser/Thr_kinase_AS"/>
</dbReference>
<dbReference type="Gene3D" id="3.30.200.20">
    <property type="entry name" value="Phosphorylase Kinase, domain 1"/>
    <property type="match status" value="1"/>
</dbReference>
<accession>Q5KMH4</accession>
<feature type="domain" description="KEN" evidence="23">
    <location>
        <begin position="939"/>
        <end position="1071"/>
    </location>
</feature>
<evidence type="ECO:0000256" key="17">
    <source>
        <dbReference type="ARBA" id="ARBA00046288"/>
    </source>
</evidence>
<dbReference type="CDD" id="cd09769">
    <property type="entry name" value="Luminal_IRE1"/>
    <property type="match status" value="1"/>
</dbReference>
<evidence type="ECO:0000256" key="18">
    <source>
        <dbReference type="ARBA" id="ARBA00048659"/>
    </source>
</evidence>
<accession>Q55XF9</accession>
<dbReference type="GO" id="GO:0004521">
    <property type="term" value="F:RNA endonuclease activity"/>
    <property type="evidence" value="ECO:0000318"/>
    <property type="project" value="GO_Central"/>
</dbReference>
<dbReference type="PaxDb" id="214684-Q5KMH4"/>
<dbReference type="GO" id="GO:0036498">
    <property type="term" value="P:IRE1-mediated unfolded protein response"/>
    <property type="evidence" value="ECO:0000318"/>
    <property type="project" value="GO_Central"/>
</dbReference>
<evidence type="ECO:0000256" key="6">
    <source>
        <dbReference type="ARBA" id="ARBA00022729"/>
    </source>
</evidence>
<evidence type="ECO:0000256" key="3">
    <source>
        <dbReference type="ARBA" id="ARBA00022527"/>
    </source>
</evidence>
<evidence type="ECO:0000256" key="5">
    <source>
        <dbReference type="ARBA" id="ARBA00022692"/>
    </source>
</evidence>
<dbReference type="GO" id="GO:0005783">
    <property type="term" value="C:endoplasmic reticulum"/>
    <property type="evidence" value="ECO:0000318"/>
    <property type="project" value="GO_Central"/>
</dbReference>
<evidence type="ECO:0000256" key="2">
    <source>
        <dbReference type="ARBA" id="ARBA00012513"/>
    </source>
</evidence>
<dbReference type="FunFam" id="1.20.1440.180:FF:000002">
    <property type="entry name" value="Serine/threonine-protein kinase/endoribonuclease IRE1"/>
    <property type="match status" value="1"/>
</dbReference>
<dbReference type="Proteomes" id="UP000002149">
    <property type="component" value="Chromosome 2"/>
</dbReference>
<dbReference type="eggNOG" id="KOG1027">
    <property type="taxonomic scope" value="Eukaryota"/>
</dbReference>
<dbReference type="Pfam" id="PF00069">
    <property type="entry name" value="Pkinase"/>
    <property type="match status" value="1"/>
</dbReference>
<dbReference type="GO" id="GO:0005524">
    <property type="term" value="F:ATP binding"/>
    <property type="evidence" value="ECO:0007669"/>
    <property type="project" value="UniProtKB-KW"/>
</dbReference>
<dbReference type="CDD" id="cd10422">
    <property type="entry name" value="RNase_Ire1"/>
    <property type="match status" value="1"/>
</dbReference>
<dbReference type="OMA" id="HPYGETY"/>
<dbReference type="EMBL" id="AE017342">
    <property type="protein sequence ID" value="AAW41530.1"/>
    <property type="molecule type" value="Genomic_DNA"/>
</dbReference>
<evidence type="ECO:0000313" key="25">
    <source>
        <dbReference type="Proteomes" id="UP000002149"/>
    </source>
</evidence>
<feature type="compositionally biased region" description="Basic residues" evidence="20">
    <location>
        <begin position="564"/>
        <end position="579"/>
    </location>
</feature>
<keyword evidence="4" id="KW-0808">Transferase</keyword>
<keyword evidence="12" id="KW-1133">Transmembrane helix</keyword>
<dbReference type="Gene3D" id="1.10.510.10">
    <property type="entry name" value="Transferase(Phosphotransferase) domain 1"/>
    <property type="match status" value="1"/>
</dbReference>
<dbReference type="KEGG" id="cne:CNB01690"/>
<comment type="catalytic activity">
    <reaction evidence="18">
        <text>L-threonyl-[protein] + ATP = O-phospho-L-threonyl-[protein] + ADP + H(+)</text>
        <dbReference type="Rhea" id="RHEA:46608"/>
        <dbReference type="Rhea" id="RHEA-COMP:11060"/>
        <dbReference type="Rhea" id="RHEA-COMP:11605"/>
        <dbReference type="ChEBI" id="CHEBI:15378"/>
        <dbReference type="ChEBI" id="CHEBI:30013"/>
        <dbReference type="ChEBI" id="CHEBI:30616"/>
        <dbReference type="ChEBI" id="CHEBI:61977"/>
        <dbReference type="ChEBI" id="CHEBI:456216"/>
        <dbReference type="EC" id="2.7.11.1"/>
    </reaction>
    <physiologicalReaction direction="left-to-right" evidence="18">
        <dbReference type="Rhea" id="RHEA:46609"/>
    </physiologicalReaction>
</comment>
<evidence type="ECO:0000256" key="4">
    <source>
        <dbReference type="ARBA" id="ARBA00022679"/>
    </source>
</evidence>
<dbReference type="FunFam" id="3.30.200.20:FF:000443">
    <property type="entry name" value="Serine/threonine-protein kinase/endoribonuclease IRE1"/>
    <property type="match status" value="1"/>
</dbReference>
<reference evidence="24 25" key="1">
    <citation type="journal article" date="2005" name="Science">
        <title>The genome of the basidiomycetous yeast and human pathogen Cryptococcus neoformans.</title>
        <authorList>
            <person name="Loftus B.J."/>
            <person name="Fung E."/>
            <person name="Roncaglia P."/>
            <person name="Rowley D."/>
            <person name="Amedeo P."/>
            <person name="Bruno D."/>
            <person name="Vamathevan J."/>
            <person name="Miranda M."/>
            <person name="Anderson I.J."/>
            <person name="Fraser J.A."/>
            <person name="Allen J.E."/>
            <person name="Bosdet I.E."/>
            <person name="Brent M.R."/>
            <person name="Chiu R."/>
            <person name="Doering T.L."/>
            <person name="Donlin M.J."/>
            <person name="D'Souza C.A."/>
            <person name="Fox D.S."/>
            <person name="Grinberg V."/>
            <person name="Fu J."/>
            <person name="Fukushima M."/>
            <person name="Haas B.J."/>
            <person name="Huang J.C."/>
            <person name="Janbon G."/>
            <person name="Jones S.J."/>
            <person name="Koo H.L."/>
            <person name="Krzywinski M.I."/>
            <person name="Kwon-Chung J.K."/>
            <person name="Lengeler K.B."/>
            <person name="Maiti R."/>
            <person name="Marra M.A."/>
            <person name="Marra R.E."/>
            <person name="Mathewson C.A."/>
            <person name="Mitchell T.G."/>
            <person name="Pertea M."/>
            <person name="Riggs F.R."/>
            <person name="Salzberg S.L."/>
            <person name="Schein J.E."/>
            <person name="Shvartsbeyn A."/>
            <person name="Shin H."/>
            <person name="Shumway M."/>
            <person name="Specht C.A."/>
            <person name="Suh B.B."/>
            <person name="Tenney A."/>
            <person name="Utterback T.R."/>
            <person name="Wickes B.L."/>
            <person name="Wortman J.R."/>
            <person name="Wye N.H."/>
            <person name="Kronstad J.W."/>
            <person name="Lodge J.K."/>
            <person name="Heitman J."/>
            <person name="Davis R.W."/>
            <person name="Fraser C.M."/>
            <person name="Hyman R.W."/>
        </authorList>
    </citation>
    <scope>NUCLEOTIDE SEQUENCE [LARGE SCALE GENOMIC DNA]</scope>
    <source>
        <strain evidence="25">JEC21 / ATCC MYA-565</strain>
    </source>
</reference>
<evidence type="ECO:0000256" key="1">
    <source>
        <dbReference type="ARBA" id="ARBA00004389"/>
    </source>
</evidence>
<organism evidence="24 25">
    <name type="scientific">Cryptococcus deneoformans (strain JEC21 / ATCC MYA-565)</name>
    <name type="common">Cryptococcus neoformans var. neoformans serotype D</name>
    <dbReference type="NCBI Taxonomy" id="214684"/>
    <lineage>
        <taxon>Eukaryota</taxon>
        <taxon>Fungi</taxon>
        <taxon>Dikarya</taxon>
        <taxon>Basidiomycota</taxon>
        <taxon>Agaricomycotina</taxon>
        <taxon>Tremellomycetes</taxon>
        <taxon>Tremellales</taxon>
        <taxon>Cryptococcaceae</taxon>
        <taxon>Cryptococcus</taxon>
        <taxon>Cryptococcus neoformans species complex</taxon>
    </lineage>
</organism>
<comment type="subcellular location">
    <subcellularLocation>
        <location evidence="17">Endomembrane system</location>
        <topology evidence="17">Single-pass type I membrane protein</topology>
    </subcellularLocation>
    <subcellularLocation>
        <location evidence="1">Endoplasmic reticulum membrane</location>
        <topology evidence="1">Single-pass membrane protein</topology>
    </subcellularLocation>
</comment>
<evidence type="ECO:0000256" key="16">
    <source>
        <dbReference type="ARBA" id="ARBA00023268"/>
    </source>
</evidence>
<keyword evidence="14" id="KW-0472">Membrane</keyword>
<dbReference type="PANTHER" id="PTHR13954">
    <property type="entry name" value="IRE1-RELATED"/>
    <property type="match status" value="1"/>
</dbReference>
<dbReference type="InterPro" id="IPR011047">
    <property type="entry name" value="Quinoprotein_ADH-like_sf"/>
</dbReference>
<dbReference type="GO" id="GO:0016787">
    <property type="term" value="F:hydrolase activity"/>
    <property type="evidence" value="ECO:0007669"/>
    <property type="project" value="UniProtKB-KW"/>
</dbReference>
<evidence type="ECO:0000313" key="24">
    <source>
        <dbReference type="EMBL" id="AAW41530.1"/>
    </source>
</evidence>
<dbReference type="SUPFAM" id="SSF50998">
    <property type="entry name" value="Quinoprotein alcohol dehydrogenase-like"/>
    <property type="match status" value="1"/>
</dbReference>
<dbReference type="GO" id="GO:0070059">
    <property type="term" value="P:intrinsic apoptotic signaling pathway in response to endoplasmic reticulum stress"/>
    <property type="evidence" value="ECO:0000318"/>
    <property type="project" value="GO_Central"/>
</dbReference>
<dbReference type="FunFam" id="1.10.510.10:FF:000463">
    <property type="entry name" value="Serine/threonine-protein kinase/endoribonuclease IRE1a"/>
    <property type="match status" value="1"/>
</dbReference>
<dbReference type="GO" id="GO:0005789">
    <property type="term" value="C:endoplasmic reticulum membrane"/>
    <property type="evidence" value="ECO:0007669"/>
    <property type="project" value="UniProtKB-SubCell"/>
</dbReference>
<evidence type="ECO:0000256" key="20">
    <source>
        <dbReference type="SAM" id="MobiDB-lite"/>
    </source>
</evidence>
<feature type="compositionally biased region" description="Acidic residues" evidence="20">
    <location>
        <begin position="595"/>
        <end position="604"/>
    </location>
</feature>
<dbReference type="GO" id="GO:0051082">
    <property type="term" value="F:unfolded protein binding"/>
    <property type="evidence" value="ECO:0000318"/>
    <property type="project" value="GO_Central"/>
</dbReference>
<dbReference type="GeneID" id="3255994"/>
<dbReference type="InParanoid" id="Q5KMH4"/>
<dbReference type="InterPro" id="IPR038357">
    <property type="entry name" value="KEN_sf"/>
</dbReference>
<keyword evidence="6 21" id="KW-0732">Signal</keyword>
<dbReference type="AlphaFoldDB" id="Q5KMH4"/>
<dbReference type="InterPro" id="IPR015943">
    <property type="entry name" value="WD40/YVTN_repeat-like_dom_sf"/>
</dbReference>
<keyword evidence="9" id="KW-0378">Hydrolase</keyword>
<dbReference type="FunFam" id="2.130.10.10:FF:001296">
    <property type="entry name" value="Unplaced genomic scaffold supercont1.219, whole genome shotgun sequence"/>
    <property type="match status" value="1"/>
</dbReference>
<dbReference type="Pfam" id="PF06479">
    <property type="entry name" value="Ribonuc_2-5A"/>
    <property type="match status" value="1"/>
</dbReference>
<sequence length="1073" mass="118513">MLYFLLLLPLLIAYAAPEPAALIPFPHHTLRALAPSSAATLPVQIDHDLHPLVLVSTVDGALHALERNTGKEKWVLEGDPLVGGKMKGGVEEYIVEPLSGSLYVHEDKDGQMKMRKLPLSVDQLIELSPFTFPESPTQIFTGSKHTSLMSVDLRTGEQIDCFSPTANLSQYDGSSVCDDLDDLEQRGSSQRDTLFIGRTDYRLTIHSPSSSQGLSTYTSAAYSSEKKSAPAIQEISYSTYTPNAYNRPLAESWVKAGVAHQSWGPDNEEPRIRIELGFNGKALGVKPGGGLIWNRELEHVGVGVYEILIPRENPMGAPILVPQPPAHLPALFPGQNDPRAFNIHDAPPSTYIATLPECLTLPSPNTTSDNTAAGNKDTKPLHFALSSSSYPLINFARPPPPGHLSDGLFYNTDDGDSSDLDHRRGRGLLSGLIDPPREHEMIDPPFIERRAGPAKNWWWKWVVALGMLFILLGGMMVRFGRGKGAAPESVESKVDEKMPLLAAPVQEVRLEQKEEEQKEEGEEVLSVVKSVPVVRIQEPSPTPEDSPPRSEGTPETDQTATPPPKKKSTRRRVRGKKKKPDATAATAASLIPEEHDGENEDEDHEKDKEDVSPRPTPKGGNKPLPELPRELSSTDLLDYQDKERLAISDTIIGFGSHGTVVLKGTWGGRPVAVKRLLSDFTRLASQEVKLLQASDDHPNVIRYYCQEKRDNFLYIALDLCQASLADLIESPDKHRELADQLDRKRALMEVTKGLKHLHGMKIIHRDIKPQNVLVSQTPSGLRILVSDFGLARRLGQDQSSFAPTANNLAGSLGWRAPECIRGVVRLNEGFDASSSVGSSGGIANAEDGVARSRLTKAVDLFALGCLYFWVLLSGEHPFGETYNRESNIVKGEAVNMGMLSLLGEEREEVEDLVGRLLSSEPDARPSTSECLAHPIFWPAAKRLGFLCDASDRFEIMQTEPAEPTLVLLEQGAQSVVGKDWYSRLDKTFTGSLGKYRKYKGGSVRDMLRAMRNKKHHYQDLEPAVQKHLGALPAGFLLYFSSRYPKLLMHVYRTVKESELREESLFEGYFQEAI</sequence>
<keyword evidence="15" id="KW-0804">Transcription</keyword>
<dbReference type="Gene3D" id="1.20.1440.180">
    <property type="entry name" value="KEN domain"/>
    <property type="match status" value="1"/>
</dbReference>
<dbReference type="PROSITE" id="PS50011">
    <property type="entry name" value="PROTEIN_KINASE_DOM"/>
    <property type="match status" value="1"/>
</dbReference>
<dbReference type="PANTHER" id="PTHR13954:SF6">
    <property type="entry name" value="NON-SPECIFIC SERINE_THREONINE PROTEIN KINASE"/>
    <property type="match status" value="1"/>
</dbReference>
<comment type="catalytic activity">
    <reaction evidence="19">
        <text>L-seryl-[protein] + ATP = O-phospho-L-seryl-[protein] + ADP + H(+)</text>
        <dbReference type="Rhea" id="RHEA:17989"/>
        <dbReference type="Rhea" id="RHEA-COMP:9863"/>
        <dbReference type="Rhea" id="RHEA-COMP:11604"/>
        <dbReference type="ChEBI" id="CHEBI:15378"/>
        <dbReference type="ChEBI" id="CHEBI:29999"/>
        <dbReference type="ChEBI" id="CHEBI:30616"/>
        <dbReference type="ChEBI" id="CHEBI:83421"/>
        <dbReference type="ChEBI" id="CHEBI:456216"/>
        <dbReference type="EC" id="2.7.11.1"/>
    </reaction>
    <physiologicalReaction direction="left-to-right" evidence="19">
        <dbReference type="Rhea" id="RHEA:17990"/>
    </physiologicalReaction>
</comment>
<evidence type="ECO:0000256" key="8">
    <source>
        <dbReference type="ARBA" id="ARBA00022777"/>
    </source>
</evidence>
<dbReference type="SUPFAM" id="SSF56112">
    <property type="entry name" value="Protein kinase-like (PK-like)"/>
    <property type="match status" value="1"/>
</dbReference>
<dbReference type="GO" id="GO:0006397">
    <property type="term" value="P:mRNA processing"/>
    <property type="evidence" value="ECO:0007669"/>
    <property type="project" value="InterPro"/>
</dbReference>
<dbReference type="FunCoup" id="Q5KMH4">
    <property type="interactions" value="107"/>
</dbReference>
<dbReference type="PROSITE" id="PS00108">
    <property type="entry name" value="PROTEIN_KINASE_ST"/>
    <property type="match status" value="1"/>
</dbReference>
<keyword evidence="25" id="KW-1185">Reference proteome</keyword>
<evidence type="ECO:0000256" key="14">
    <source>
        <dbReference type="ARBA" id="ARBA00023136"/>
    </source>
</evidence>
<keyword evidence="11" id="KW-0067">ATP-binding</keyword>
<gene>
    <name evidence="24" type="ordered locus">CNB01690</name>
</gene>
<keyword evidence="13" id="KW-0805">Transcription regulation</keyword>
<dbReference type="GO" id="GO:0004674">
    <property type="term" value="F:protein serine/threonine kinase activity"/>
    <property type="evidence" value="ECO:0000318"/>
    <property type="project" value="GO_Central"/>
</dbReference>
<feature type="compositionally biased region" description="Low complexity" evidence="20">
    <location>
        <begin position="524"/>
        <end position="534"/>
    </location>
</feature>
<evidence type="ECO:0000256" key="21">
    <source>
        <dbReference type="SAM" id="SignalP"/>
    </source>
</evidence>
<evidence type="ECO:0000256" key="13">
    <source>
        <dbReference type="ARBA" id="ARBA00023015"/>
    </source>
</evidence>
<dbReference type="SMART" id="SM00564">
    <property type="entry name" value="PQQ"/>
    <property type="match status" value="3"/>
</dbReference>
<dbReference type="InterPro" id="IPR011009">
    <property type="entry name" value="Kinase-like_dom_sf"/>
</dbReference>
<feature type="region of interest" description="Disordered" evidence="20">
    <location>
        <begin position="511"/>
        <end position="631"/>
    </location>
</feature>
<dbReference type="SMART" id="SM00580">
    <property type="entry name" value="PUG"/>
    <property type="match status" value="1"/>
</dbReference>
<dbReference type="InterPro" id="IPR010513">
    <property type="entry name" value="KEN_dom"/>
</dbReference>
<dbReference type="InterPro" id="IPR018391">
    <property type="entry name" value="PQQ_b-propeller_rpt"/>
</dbReference>
<keyword evidence="3" id="KW-0723">Serine/threonine-protein kinase</keyword>